<feature type="transmembrane region" description="Helical" evidence="6">
    <location>
        <begin position="207"/>
        <end position="232"/>
    </location>
</feature>
<feature type="transmembrane region" description="Helical" evidence="6">
    <location>
        <begin position="90"/>
        <end position="115"/>
    </location>
</feature>
<keyword evidence="4 6" id="KW-1133">Transmembrane helix</keyword>
<reference evidence="7 8" key="1">
    <citation type="submission" date="2014-11" db="EMBL/GenBank/DDBJ databases">
        <title>Genome sequence of Pseudomonas tuomuerensis JCM 14085.</title>
        <authorList>
            <person name="Shin S.-K."/>
            <person name="Yi H."/>
        </authorList>
    </citation>
    <scope>NUCLEOTIDE SEQUENCE [LARGE SCALE GENOMIC DNA]</scope>
    <source>
        <strain evidence="7 8">JCM 14085</strain>
    </source>
</reference>
<evidence type="ECO:0000313" key="7">
    <source>
        <dbReference type="EMBL" id="KHO64199.1"/>
    </source>
</evidence>
<feature type="transmembrane region" description="Helical" evidence="6">
    <location>
        <begin position="280"/>
        <end position="307"/>
    </location>
</feature>
<dbReference type="RefSeq" id="WP_039606888.1">
    <property type="nucleotide sequence ID" value="NZ_FMUP01000003.1"/>
</dbReference>
<accession>A0A0B3BU62</accession>
<sequence length="319" mass="35395">MNNETVRSVPRGRRLLRRLVTLALVSLLAVLLFNLIRHVDWREVWQALRGFSLATLVLGVALVLVSHLLFSAFDLLGRAYTGHQLPTRQVLRVAFVCYAFNLNLGSWVGSVAMRYRLYSRLGLDLSTITRILSTSIITNWLGYILMAGLVFALGLLELPEHWRLGSEGLRIVGVLLLLAGVAYLLACRFATHRTWHWRAHRITLPSLRFALLQASMGALNWCLMALLITLLLPERAGFATVLGILLISAIAGVVTHIPAGLGVLEAIFLAMLQHQMPASALLAALIGYRALYFLLPLLVACALYLLLERRAGARFQASR</sequence>
<dbReference type="Proteomes" id="UP000030980">
    <property type="component" value="Unassembled WGS sequence"/>
</dbReference>
<keyword evidence="2" id="KW-1003">Cell membrane</keyword>
<dbReference type="AlphaFoldDB" id="A0A0B3BU62"/>
<feature type="transmembrane region" description="Helical" evidence="6">
    <location>
        <begin position="136"/>
        <end position="156"/>
    </location>
</feature>
<evidence type="ECO:0000256" key="2">
    <source>
        <dbReference type="ARBA" id="ARBA00022475"/>
    </source>
</evidence>
<proteinExistence type="predicted"/>
<evidence type="ECO:0000256" key="5">
    <source>
        <dbReference type="ARBA" id="ARBA00023136"/>
    </source>
</evidence>
<dbReference type="GO" id="GO:0005886">
    <property type="term" value="C:plasma membrane"/>
    <property type="evidence" value="ECO:0007669"/>
    <property type="project" value="UniProtKB-SubCell"/>
</dbReference>
<dbReference type="InterPro" id="IPR022791">
    <property type="entry name" value="L-PG_synthase/AglD"/>
</dbReference>
<name>A0A0B3BU62_9PSED</name>
<evidence type="ECO:0000256" key="6">
    <source>
        <dbReference type="SAM" id="Phobius"/>
    </source>
</evidence>
<dbReference type="Pfam" id="PF03706">
    <property type="entry name" value="LPG_synthase_TM"/>
    <property type="match status" value="1"/>
</dbReference>
<dbReference type="PANTHER" id="PTHR39087">
    <property type="entry name" value="UPF0104 MEMBRANE PROTEIN MJ1595"/>
    <property type="match status" value="1"/>
</dbReference>
<dbReference type="EMBL" id="JTAK01000005">
    <property type="protein sequence ID" value="KHO64199.1"/>
    <property type="molecule type" value="Genomic_DNA"/>
</dbReference>
<dbReference type="OrthoDB" id="5998304at2"/>
<organism evidence="7 8">
    <name type="scientific">Pseudomonas flexibilis</name>
    <dbReference type="NCBI Taxonomy" id="706570"/>
    <lineage>
        <taxon>Bacteria</taxon>
        <taxon>Pseudomonadati</taxon>
        <taxon>Pseudomonadota</taxon>
        <taxon>Gammaproteobacteria</taxon>
        <taxon>Pseudomonadales</taxon>
        <taxon>Pseudomonadaceae</taxon>
        <taxon>Pseudomonas</taxon>
    </lineage>
</organism>
<keyword evidence="5 6" id="KW-0472">Membrane</keyword>
<dbReference type="PANTHER" id="PTHR39087:SF2">
    <property type="entry name" value="UPF0104 MEMBRANE PROTEIN MJ1595"/>
    <property type="match status" value="1"/>
</dbReference>
<comment type="caution">
    <text evidence="7">The sequence shown here is derived from an EMBL/GenBank/DDBJ whole genome shotgun (WGS) entry which is preliminary data.</text>
</comment>
<gene>
    <name evidence="7" type="ORF">PT85_13245</name>
</gene>
<keyword evidence="3 6" id="KW-0812">Transmembrane</keyword>
<dbReference type="STRING" id="706570.PT85_13245"/>
<evidence type="ECO:0000256" key="4">
    <source>
        <dbReference type="ARBA" id="ARBA00022989"/>
    </source>
</evidence>
<evidence type="ECO:0000313" key="8">
    <source>
        <dbReference type="Proteomes" id="UP000030980"/>
    </source>
</evidence>
<feature type="transmembrane region" description="Helical" evidence="6">
    <location>
        <begin position="48"/>
        <end position="70"/>
    </location>
</feature>
<feature type="transmembrane region" description="Helical" evidence="6">
    <location>
        <begin position="15"/>
        <end position="36"/>
    </location>
</feature>
<keyword evidence="8" id="KW-1185">Reference proteome</keyword>
<comment type="subcellular location">
    <subcellularLocation>
        <location evidence="1">Cell membrane</location>
        <topology evidence="1">Multi-pass membrane protein</topology>
    </subcellularLocation>
</comment>
<protein>
    <submittedName>
        <fullName evidence="7">Membrane protein</fullName>
    </submittedName>
</protein>
<evidence type="ECO:0000256" key="1">
    <source>
        <dbReference type="ARBA" id="ARBA00004651"/>
    </source>
</evidence>
<evidence type="ECO:0000256" key="3">
    <source>
        <dbReference type="ARBA" id="ARBA00022692"/>
    </source>
</evidence>
<feature type="transmembrane region" description="Helical" evidence="6">
    <location>
        <begin position="238"/>
        <end position="268"/>
    </location>
</feature>
<feature type="transmembrane region" description="Helical" evidence="6">
    <location>
        <begin position="168"/>
        <end position="186"/>
    </location>
</feature>